<keyword evidence="6 9" id="KW-0822">Tryptophan biosynthesis</keyword>
<dbReference type="EMBL" id="JH611185">
    <property type="protein sequence ID" value="EJP72962.1"/>
    <property type="molecule type" value="Genomic_DNA"/>
</dbReference>
<evidence type="ECO:0000256" key="1">
    <source>
        <dbReference type="ARBA" id="ARBA00001164"/>
    </source>
</evidence>
<protein>
    <recommendedName>
        <fullName evidence="4 9">N-(5'-phosphoribosyl)anthranilate isomerase</fullName>
        <shortName evidence="9">PRAI</shortName>
        <ecNumber evidence="3 9">5.3.1.24</ecNumber>
    </recommendedName>
</protein>
<comment type="pathway">
    <text evidence="2 9">Amino-acid biosynthesis; L-tryptophan biosynthesis; L-tryptophan from chorismate: step 3/5.</text>
</comment>
<evidence type="ECO:0000256" key="3">
    <source>
        <dbReference type="ARBA" id="ARBA00012572"/>
    </source>
</evidence>
<dbReference type="InterPro" id="IPR013785">
    <property type="entry name" value="Aldolase_TIM"/>
</dbReference>
<dbReference type="InterPro" id="IPR011060">
    <property type="entry name" value="RibuloseP-bd_barrel"/>
</dbReference>
<dbReference type="InterPro" id="IPR001240">
    <property type="entry name" value="PRAI_dom"/>
</dbReference>
<dbReference type="UniPathway" id="UPA00035">
    <property type="reaction ID" value="UER00042"/>
</dbReference>
<dbReference type="InterPro" id="IPR044643">
    <property type="entry name" value="TrpF_fam"/>
</dbReference>
<dbReference type="Pfam" id="PF00697">
    <property type="entry name" value="PRAI"/>
    <property type="match status" value="1"/>
</dbReference>
<dbReference type="GO" id="GO:0000162">
    <property type="term" value="P:L-tryptophan biosynthetic process"/>
    <property type="evidence" value="ECO:0007669"/>
    <property type="project" value="UniProtKB-UniRule"/>
</dbReference>
<dbReference type="PANTHER" id="PTHR42894:SF1">
    <property type="entry name" value="N-(5'-PHOSPHORIBOSYL)ANTHRANILATE ISOMERASE"/>
    <property type="match status" value="1"/>
</dbReference>
<evidence type="ECO:0000256" key="7">
    <source>
        <dbReference type="ARBA" id="ARBA00023141"/>
    </source>
</evidence>
<comment type="catalytic activity">
    <reaction evidence="1 9">
        <text>N-(5-phospho-beta-D-ribosyl)anthranilate = 1-(2-carboxyphenylamino)-1-deoxy-D-ribulose 5-phosphate</text>
        <dbReference type="Rhea" id="RHEA:21540"/>
        <dbReference type="ChEBI" id="CHEBI:18277"/>
        <dbReference type="ChEBI" id="CHEBI:58613"/>
        <dbReference type="EC" id="5.3.1.24"/>
    </reaction>
</comment>
<keyword evidence="8 9" id="KW-0413">Isomerase</keyword>
<evidence type="ECO:0000256" key="4">
    <source>
        <dbReference type="ARBA" id="ARBA00022272"/>
    </source>
</evidence>
<dbReference type="HAMAP" id="MF_00135">
    <property type="entry name" value="PRAI"/>
    <property type="match status" value="1"/>
</dbReference>
<gene>
    <name evidence="9 11" type="primary">trpF</name>
    <name evidence="11" type="ORF">NT02SARS_0800</name>
</gene>
<evidence type="ECO:0000256" key="5">
    <source>
        <dbReference type="ARBA" id="ARBA00022605"/>
    </source>
</evidence>
<proteinExistence type="inferred from homology"/>
<sequence length="203" mass="23080">MDKKIKICGNTSIDIVHQLIELEIDYIGFIFYKPSPRNCSEILLEQLKNVDFKNSKPVCVFVDSDADTIRNVIECFKNPIIQFHGNESNNFCLSFKQPFWKVFSIKDNIDLNELERSDADAILFDTHDSKLKGGTGNQFNWNLLSETIKINKKIILAGGINQENIDNAINQDVFCLDINSGVEFAPGKKDISLIKEIVHKVRA</sequence>
<evidence type="ECO:0000256" key="8">
    <source>
        <dbReference type="ARBA" id="ARBA00023235"/>
    </source>
</evidence>
<accession>J4V344</accession>
<organism evidence="11 12">
    <name type="scientific">SAR86 cluster bacterium SAR86B</name>
    <dbReference type="NCBI Taxonomy" id="1123867"/>
    <lineage>
        <taxon>Bacteria</taxon>
        <taxon>Pseudomonadati</taxon>
        <taxon>Pseudomonadota</taxon>
        <taxon>Gammaproteobacteria</taxon>
        <taxon>SAR86 cluster</taxon>
    </lineage>
</organism>
<dbReference type="AlphaFoldDB" id="J4V344"/>
<evidence type="ECO:0000313" key="12">
    <source>
        <dbReference type="Proteomes" id="UP000010116"/>
    </source>
</evidence>
<dbReference type="EC" id="5.3.1.24" evidence="3 9"/>
<name>J4V344_9GAMM</name>
<evidence type="ECO:0000256" key="9">
    <source>
        <dbReference type="HAMAP-Rule" id="MF_00135"/>
    </source>
</evidence>
<comment type="similarity">
    <text evidence="9">Belongs to the TrpF family.</text>
</comment>
<evidence type="ECO:0000256" key="6">
    <source>
        <dbReference type="ARBA" id="ARBA00022822"/>
    </source>
</evidence>
<evidence type="ECO:0000313" key="11">
    <source>
        <dbReference type="EMBL" id="EJP72962.1"/>
    </source>
</evidence>
<keyword evidence="7 9" id="KW-0057">Aromatic amino acid biosynthesis</keyword>
<dbReference type="Proteomes" id="UP000010116">
    <property type="component" value="Unassembled WGS sequence"/>
</dbReference>
<evidence type="ECO:0000259" key="10">
    <source>
        <dbReference type="Pfam" id="PF00697"/>
    </source>
</evidence>
<evidence type="ECO:0000256" key="2">
    <source>
        <dbReference type="ARBA" id="ARBA00004664"/>
    </source>
</evidence>
<dbReference type="PANTHER" id="PTHR42894">
    <property type="entry name" value="N-(5'-PHOSPHORIBOSYL)ANTHRANILATE ISOMERASE"/>
    <property type="match status" value="1"/>
</dbReference>
<dbReference type="CDD" id="cd00405">
    <property type="entry name" value="PRAI"/>
    <property type="match status" value="1"/>
</dbReference>
<dbReference type="GO" id="GO:0004640">
    <property type="term" value="F:phosphoribosylanthranilate isomerase activity"/>
    <property type="evidence" value="ECO:0007669"/>
    <property type="project" value="UniProtKB-UniRule"/>
</dbReference>
<dbReference type="SUPFAM" id="SSF51366">
    <property type="entry name" value="Ribulose-phoshate binding barrel"/>
    <property type="match status" value="1"/>
</dbReference>
<reference evidence="11 12" key="1">
    <citation type="journal article" date="2012" name="ISME J.">
        <title>Genomic insights to SAR86, an abundant and uncultivated marine bacterial lineage.</title>
        <authorList>
            <person name="Dupont C.L."/>
            <person name="Rusch D.B."/>
            <person name="Yooseph S."/>
            <person name="Lombardo M.J."/>
            <person name="Richter R.A."/>
            <person name="Valas R."/>
            <person name="Novotny M."/>
            <person name="Yee-Greenbaum J."/>
            <person name="Selengut J.D."/>
            <person name="Haft D.H."/>
            <person name="Halpern A.L."/>
            <person name="Lasken R.S."/>
            <person name="Nealson K."/>
            <person name="Friedman R."/>
            <person name="Venter J.C."/>
        </authorList>
    </citation>
    <scope>NUCLEOTIDE SEQUENCE [LARGE SCALE GENOMIC DNA]</scope>
</reference>
<keyword evidence="5 9" id="KW-0028">Amino-acid biosynthesis</keyword>
<dbReference type="HOGENOM" id="CLU_076364_2_0_6"/>
<feature type="domain" description="N-(5'phosphoribosyl) anthranilate isomerase (PRAI)" evidence="10">
    <location>
        <begin position="5"/>
        <end position="199"/>
    </location>
</feature>
<dbReference type="Gene3D" id="3.20.20.70">
    <property type="entry name" value="Aldolase class I"/>
    <property type="match status" value="1"/>
</dbReference>